<reference evidence="2 3" key="1">
    <citation type="submission" date="2021-03" db="EMBL/GenBank/DDBJ databases">
        <title>Genomic Encyclopedia of Type Strains, Phase IV (KMG-IV): sequencing the most valuable type-strain genomes for metagenomic binning, comparative biology and taxonomic classification.</title>
        <authorList>
            <person name="Goeker M."/>
        </authorList>
    </citation>
    <scope>NUCLEOTIDE SEQUENCE [LARGE SCALE GENOMIC DNA]</scope>
    <source>
        <strain evidence="2 3">DSM 25609</strain>
    </source>
</reference>
<evidence type="ECO:0000313" key="3">
    <source>
        <dbReference type="Proteomes" id="UP001519345"/>
    </source>
</evidence>
<proteinExistence type="predicted"/>
<keyword evidence="3" id="KW-1185">Reference proteome</keyword>
<accession>A0ABS4IHK1</accession>
<feature type="transmembrane region" description="Helical" evidence="1">
    <location>
        <begin position="91"/>
        <end position="110"/>
    </location>
</feature>
<feature type="transmembrane region" description="Helical" evidence="1">
    <location>
        <begin position="20"/>
        <end position="39"/>
    </location>
</feature>
<keyword evidence="1" id="KW-0812">Transmembrane</keyword>
<protein>
    <submittedName>
        <fullName evidence="2">Uncharacterized protein</fullName>
    </submittedName>
</protein>
<keyword evidence="1" id="KW-0472">Membrane</keyword>
<keyword evidence="1" id="KW-1133">Transmembrane helix</keyword>
<dbReference type="EMBL" id="JAGGKX010000013">
    <property type="protein sequence ID" value="MBP1970422.1"/>
    <property type="molecule type" value="Genomic_DNA"/>
</dbReference>
<dbReference type="Proteomes" id="UP001519345">
    <property type="component" value="Unassembled WGS sequence"/>
</dbReference>
<evidence type="ECO:0000256" key="1">
    <source>
        <dbReference type="SAM" id="Phobius"/>
    </source>
</evidence>
<organism evidence="2 3">
    <name type="scientific">Virgibacillus natechei</name>
    <dbReference type="NCBI Taxonomy" id="1216297"/>
    <lineage>
        <taxon>Bacteria</taxon>
        <taxon>Bacillati</taxon>
        <taxon>Bacillota</taxon>
        <taxon>Bacilli</taxon>
        <taxon>Bacillales</taxon>
        <taxon>Bacillaceae</taxon>
        <taxon>Virgibacillus</taxon>
    </lineage>
</organism>
<gene>
    <name evidence="2" type="ORF">J2Z83_002543</name>
</gene>
<sequence>MYLLLLTMIYCVITQVLNMALVPALGIYLIGLGLVKGFFSEELKDVFNFKKTKYLYEKNGFKDSLMELLSLMLIFINSYLIDYEPFSLFEFVYMFFLIALVYRFLFWGIARTIRKRN</sequence>
<comment type="caution">
    <text evidence="2">The sequence shown here is derived from an EMBL/GenBank/DDBJ whole genome shotgun (WGS) entry which is preliminary data.</text>
</comment>
<feature type="transmembrane region" description="Helical" evidence="1">
    <location>
        <begin position="60"/>
        <end position="79"/>
    </location>
</feature>
<evidence type="ECO:0000313" key="2">
    <source>
        <dbReference type="EMBL" id="MBP1970422.1"/>
    </source>
</evidence>
<name>A0ABS4IHK1_9BACI</name>